<protein>
    <submittedName>
        <fullName evidence="1">Uncharacterized protein</fullName>
    </submittedName>
</protein>
<dbReference type="AlphaFoldDB" id="A0AAJ0EZK7"/>
<dbReference type="Proteomes" id="UP001224890">
    <property type="component" value="Unassembled WGS sequence"/>
</dbReference>
<keyword evidence="2" id="KW-1185">Reference proteome</keyword>
<proteinExistence type="predicted"/>
<accession>A0AAJ0EZK7</accession>
<dbReference type="RefSeq" id="XP_060437139.1">
    <property type="nucleotide sequence ID" value="XM_060573398.1"/>
</dbReference>
<comment type="caution">
    <text evidence="1">The sequence shown here is derived from an EMBL/GenBank/DDBJ whole genome shotgun (WGS) entry which is preliminary data.</text>
</comment>
<dbReference type="EMBL" id="JAHMHR010000001">
    <property type="protein sequence ID" value="KAK1701384.1"/>
    <property type="molecule type" value="Genomic_DNA"/>
</dbReference>
<evidence type="ECO:0000313" key="2">
    <source>
        <dbReference type="Proteomes" id="UP001224890"/>
    </source>
</evidence>
<organism evidence="1 2">
    <name type="scientific">Colletotrichum godetiae</name>
    <dbReference type="NCBI Taxonomy" id="1209918"/>
    <lineage>
        <taxon>Eukaryota</taxon>
        <taxon>Fungi</taxon>
        <taxon>Dikarya</taxon>
        <taxon>Ascomycota</taxon>
        <taxon>Pezizomycotina</taxon>
        <taxon>Sordariomycetes</taxon>
        <taxon>Hypocreomycetidae</taxon>
        <taxon>Glomerellales</taxon>
        <taxon>Glomerellaceae</taxon>
        <taxon>Colletotrichum</taxon>
        <taxon>Colletotrichum acutatum species complex</taxon>
    </lineage>
</organism>
<dbReference type="GeneID" id="85457924"/>
<reference evidence="1" key="1">
    <citation type="submission" date="2021-06" db="EMBL/GenBank/DDBJ databases">
        <title>Comparative genomics, transcriptomics and evolutionary studies reveal genomic signatures of adaptation to plant cell wall in hemibiotrophic fungi.</title>
        <authorList>
            <consortium name="DOE Joint Genome Institute"/>
            <person name="Baroncelli R."/>
            <person name="Diaz J.F."/>
            <person name="Benocci T."/>
            <person name="Peng M."/>
            <person name="Battaglia E."/>
            <person name="Haridas S."/>
            <person name="Andreopoulos W."/>
            <person name="Labutti K."/>
            <person name="Pangilinan J."/>
            <person name="Floch G.L."/>
            <person name="Makela M.R."/>
            <person name="Henrissat B."/>
            <person name="Grigoriev I.V."/>
            <person name="Crouch J.A."/>
            <person name="De Vries R.P."/>
            <person name="Sukno S.A."/>
            <person name="Thon M.R."/>
        </authorList>
    </citation>
    <scope>NUCLEOTIDE SEQUENCE</scope>
    <source>
        <strain evidence="1">CBS 193.32</strain>
    </source>
</reference>
<gene>
    <name evidence="1" type="ORF">BDP55DRAFT_641402</name>
</gene>
<sequence length="96" mass="10841">MPTSRSPQLLCTLCYLMLPRDGLNLPSTTQNRGTHQKPYIYSRFHNFELFSHLKARVGPHSPLPVHVAPSCIYIPMYGAPHPLQAFFLAIVPQSPQ</sequence>
<evidence type="ECO:0000313" key="1">
    <source>
        <dbReference type="EMBL" id="KAK1701384.1"/>
    </source>
</evidence>
<name>A0AAJ0EZK7_9PEZI</name>